<dbReference type="InterPro" id="IPR048489">
    <property type="entry name" value="DksA_N"/>
</dbReference>
<evidence type="ECO:0000256" key="3">
    <source>
        <dbReference type="ARBA" id="ARBA00022771"/>
    </source>
</evidence>
<dbReference type="PROSITE" id="PS51128">
    <property type="entry name" value="ZF_DKSA_2"/>
    <property type="match status" value="1"/>
</dbReference>
<dbReference type="SUPFAM" id="SSF109635">
    <property type="entry name" value="DnaK suppressor protein DksA, alpha-hairpin domain"/>
    <property type="match status" value="1"/>
</dbReference>
<dbReference type="PROSITE" id="PS01102">
    <property type="entry name" value="ZF_DKSA_1"/>
    <property type="match status" value="1"/>
</dbReference>
<evidence type="ECO:0000259" key="7">
    <source>
        <dbReference type="Pfam" id="PF21157"/>
    </source>
</evidence>
<proteinExistence type="inferred from homology"/>
<dbReference type="InterPro" id="IPR012784">
    <property type="entry name" value="DksA_RNA_pol-bd"/>
</dbReference>
<evidence type="ECO:0000256" key="2">
    <source>
        <dbReference type="ARBA" id="ARBA00022723"/>
    </source>
</evidence>
<dbReference type="InterPro" id="IPR020458">
    <property type="entry name" value="Znf_DskA_TraR_CS"/>
</dbReference>
<keyword evidence="1" id="KW-0963">Cytoplasm</keyword>
<dbReference type="AlphaFoldDB" id="A0A3B0W279"/>
<keyword evidence="2" id="KW-0479">Metal-binding</keyword>
<sequence length="152" mass="17981">MAEKSIKDLPADYVPKMDLPEGYVPTDKEEYMSDKQVEYFRRRIIQWKEELLIESNETIANLKSEARDISDDAERASRETENTFELRTRDRYRKLLKKINKALDRFKTGDYGFCEETDEEIGLPRLIARPIATLCIDAQERWELKQKITKEG</sequence>
<evidence type="ECO:0000256" key="4">
    <source>
        <dbReference type="ARBA" id="ARBA00022833"/>
    </source>
</evidence>
<evidence type="ECO:0000259" key="6">
    <source>
        <dbReference type="Pfam" id="PF01258"/>
    </source>
</evidence>
<dbReference type="Pfam" id="PF01258">
    <property type="entry name" value="zf-dskA_traR"/>
    <property type="match status" value="1"/>
</dbReference>
<dbReference type="GO" id="GO:0008270">
    <property type="term" value="F:zinc ion binding"/>
    <property type="evidence" value="ECO:0007669"/>
    <property type="project" value="UniProtKB-KW"/>
</dbReference>
<organism evidence="8">
    <name type="scientific">hydrothermal vent metagenome</name>
    <dbReference type="NCBI Taxonomy" id="652676"/>
    <lineage>
        <taxon>unclassified sequences</taxon>
        <taxon>metagenomes</taxon>
        <taxon>ecological metagenomes</taxon>
    </lineage>
</organism>
<dbReference type="Pfam" id="PF21157">
    <property type="entry name" value="DksA_N"/>
    <property type="match status" value="1"/>
</dbReference>
<dbReference type="EMBL" id="UOFA01000187">
    <property type="protein sequence ID" value="VAW45372.1"/>
    <property type="molecule type" value="Genomic_DNA"/>
</dbReference>
<accession>A0A3B0W279</accession>
<keyword evidence="5" id="KW-0175">Coiled coil</keyword>
<keyword evidence="3" id="KW-0863">Zinc-finger</keyword>
<evidence type="ECO:0000313" key="8">
    <source>
        <dbReference type="EMBL" id="VAW45372.1"/>
    </source>
</evidence>
<name>A0A3B0W279_9ZZZZ</name>
<dbReference type="Gene3D" id="1.20.120.910">
    <property type="entry name" value="DksA, coiled-coil domain"/>
    <property type="match status" value="1"/>
</dbReference>
<reference evidence="8" key="1">
    <citation type="submission" date="2018-06" db="EMBL/GenBank/DDBJ databases">
        <authorList>
            <person name="Zhirakovskaya E."/>
        </authorList>
    </citation>
    <scope>NUCLEOTIDE SEQUENCE</scope>
</reference>
<dbReference type="SUPFAM" id="SSF57716">
    <property type="entry name" value="Glucocorticoid receptor-like (DNA-binding domain)"/>
    <property type="match status" value="1"/>
</dbReference>
<dbReference type="InterPro" id="IPR000962">
    <property type="entry name" value="Znf_DskA_TraR"/>
</dbReference>
<gene>
    <name evidence="8" type="ORF">MNBD_GAMMA02-1103</name>
</gene>
<feature type="domain" description="Zinc finger DksA/TraR C4-type" evidence="6">
    <location>
        <begin position="109"/>
        <end position="141"/>
    </location>
</feature>
<dbReference type="NCBIfam" id="TIGR02420">
    <property type="entry name" value="dksA"/>
    <property type="match status" value="1"/>
</dbReference>
<feature type="coiled-coil region" evidence="5">
    <location>
        <begin position="52"/>
        <end position="79"/>
    </location>
</feature>
<evidence type="ECO:0000256" key="1">
    <source>
        <dbReference type="ARBA" id="ARBA00022490"/>
    </source>
</evidence>
<dbReference type="InterPro" id="IPR037187">
    <property type="entry name" value="DnaK_N"/>
</dbReference>
<keyword evidence="4" id="KW-0862">Zinc</keyword>
<dbReference type="HAMAP" id="MF_00926">
    <property type="entry name" value="DksA"/>
    <property type="match status" value="1"/>
</dbReference>
<feature type="domain" description="DnaK suppressor protein DksA N-terminal" evidence="7">
    <location>
        <begin position="36"/>
        <end position="105"/>
    </location>
</feature>
<dbReference type="PANTHER" id="PTHR33823:SF2">
    <property type="entry name" value="RNA POLYMERASE-BINDING TRANSCRIPTION FACTOR DKSA"/>
    <property type="match status" value="1"/>
</dbReference>
<evidence type="ECO:0000256" key="5">
    <source>
        <dbReference type="SAM" id="Coils"/>
    </source>
</evidence>
<dbReference type="PANTHER" id="PTHR33823">
    <property type="entry name" value="RNA POLYMERASE-BINDING TRANSCRIPTION FACTOR DKSA-RELATED"/>
    <property type="match status" value="1"/>
</dbReference>
<protein>
    <submittedName>
        <fullName evidence="8">DksA family protein PA5536 (No Zn-finger)</fullName>
    </submittedName>
</protein>